<gene>
    <name evidence="5" type="ORF">TVAG_097340</name>
</gene>
<dbReference type="InParanoid" id="A2GK52"/>
<dbReference type="GO" id="GO:0000724">
    <property type="term" value="P:double-strand break repair via homologous recombination"/>
    <property type="evidence" value="ECO:0000318"/>
    <property type="project" value="GO_Central"/>
</dbReference>
<dbReference type="InterPro" id="IPR040260">
    <property type="entry name" value="RFA2-like"/>
</dbReference>
<dbReference type="SUPFAM" id="SSF50249">
    <property type="entry name" value="Nucleic acid-binding proteins"/>
    <property type="match status" value="1"/>
</dbReference>
<dbReference type="GO" id="GO:0006260">
    <property type="term" value="P:DNA replication"/>
    <property type="evidence" value="ECO:0000318"/>
    <property type="project" value="GO_Central"/>
</dbReference>
<reference evidence="5" key="1">
    <citation type="submission" date="2006-10" db="EMBL/GenBank/DDBJ databases">
        <authorList>
            <person name="Amadeo P."/>
            <person name="Zhao Q."/>
            <person name="Wortman J."/>
            <person name="Fraser-Liggett C."/>
            <person name="Carlton J."/>
        </authorList>
    </citation>
    <scope>NUCLEOTIDE SEQUENCE</scope>
    <source>
        <strain evidence="5">G3</strain>
    </source>
</reference>
<reference evidence="5" key="2">
    <citation type="journal article" date="2007" name="Science">
        <title>Draft genome sequence of the sexually transmitted pathogen Trichomonas vaginalis.</title>
        <authorList>
            <person name="Carlton J.M."/>
            <person name="Hirt R.P."/>
            <person name="Silva J.C."/>
            <person name="Delcher A.L."/>
            <person name="Schatz M."/>
            <person name="Zhao Q."/>
            <person name="Wortman J.R."/>
            <person name="Bidwell S.L."/>
            <person name="Alsmark U.C.M."/>
            <person name="Besteiro S."/>
            <person name="Sicheritz-Ponten T."/>
            <person name="Noel C.J."/>
            <person name="Dacks J.B."/>
            <person name="Foster P.G."/>
            <person name="Simillion C."/>
            <person name="Van de Peer Y."/>
            <person name="Miranda-Saavedra D."/>
            <person name="Barton G.J."/>
            <person name="Westrop G.D."/>
            <person name="Mueller S."/>
            <person name="Dessi D."/>
            <person name="Fiori P.L."/>
            <person name="Ren Q."/>
            <person name="Paulsen I."/>
            <person name="Zhang H."/>
            <person name="Bastida-Corcuera F.D."/>
            <person name="Simoes-Barbosa A."/>
            <person name="Brown M.T."/>
            <person name="Hayes R.D."/>
            <person name="Mukherjee M."/>
            <person name="Okumura C.Y."/>
            <person name="Schneider R."/>
            <person name="Smith A.J."/>
            <person name="Vanacova S."/>
            <person name="Villalvazo M."/>
            <person name="Haas B.J."/>
            <person name="Pertea M."/>
            <person name="Feldblyum T.V."/>
            <person name="Utterback T.R."/>
            <person name="Shu C.L."/>
            <person name="Osoegawa K."/>
            <person name="de Jong P.J."/>
            <person name="Hrdy I."/>
            <person name="Horvathova L."/>
            <person name="Zubacova Z."/>
            <person name="Dolezal P."/>
            <person name="Malik S.B."/>
            <person name="Logsdon J.M. Jr."/>
            <person name="Henze K."/>
            <person name="Gupta A."/>
            <person name="Wang C.C."/>
            <person name="Dunne R.L."/>
            <person name="Upcroft J.A."/>
            <person name="Upcroft P."/>
            <person name="White O."/>
            <person name="Salzberg S.L."/>
            <person name="Tang P."/>
            <person name="Chiu C.-H."/>
            <person name="Lee Y.-S."/>
            <person name="Embley T.M."/>
            <person name="Coombs G.H."/>
            <person name="Mottram J.C."/>
            <person name="Tachezy J."/>
            <person name="Fraser-Liggett C.M."/>
            <person name="Johnson P.J."/>
        </authorList>
    </citation>
    <scope>NUCLEOTIDE SEQUENCE [LARGE SCALE GENOMIC DNA]</scope>
    <source>
        <strain evidence="5">G3</strain>
    </source>
</reference>
<dbReference type="Gene3D" id="1.10.10.10">
    <property type="entry name" value="Winged helix-like DNA-binding domain superfamily/Winged helix DNA-binding domain"/>
    <property type="match status" value="1"/>
</dbReference>
<keyword evidence="3" id="KW-0539">Nucleus</keyword>
<keyword evidence="2" id="KW-0238">DNA-binding</keyword>
<evidence type="ECO:0000256" key="1">
    <source>
        <dbReference type="ARBA" id="ARBA00004123"/>
    </source>
</evidence>
<accession>A2GK52</accession>
<dbReference type="InterPro" id="IPR036388">
    <property type="entry name" value="WH-like_DNA-bd_sf"/>
</dbReference>
<evidence type="ECO:0000313" key="5">
    <source>
        <dbReference type="EMBL" id="EAX82465.1"/>
    </source>
</evidence>
<dbReference type="VEuPathDB" id="TrichDB:TVAG_097340"/>
<dbReference type="GO" id="GO:0003697">
    <property type="term" value="F:single-stranded DNA binding"/>
    <property type="evidence" value="ECO:0000318"/>
    <property type="project" value="GO_Central"/>
</dbReference>
<evidence type="ECO:0000256" key="2">
    <source>
        <dbReference type="ARBA" id="ARBA00023125"/>
    </source>
</evidence>
<comment type="subcellular location">
    <subcellularLocation>
        <location evidence="1">Nucleus</location>
    </subcellularLocation>
</comment>
<dbReference type="PANTHER" id="PTHR13989:SF16">
    <property type="entry name" value="REPLICATION PROTEIN A2"/>
    <property type="match status" value="1"/>
</dbReference>
<keyword evidence="6" id="KW-1185">Reference proteome</keyword>
<dbReference type="GO" id="GO:0035861">
    <property type="term" value="C:site of double-strand break"/>
    <property type="evidence" value="ECO:0000318"/>
    <property type="project" value="GO_Central"/>
</dbReference>
<dbReference type="FunFam" id="2.40.50.140:FF:000733">
    <property type="match status" value="1"/>
</dbReference>
<organism evidence="5 6">
    <name type="scientific">Trichomonas vaginalis (strain ATCC PRA-98 / G3)</name>
    <dbReference type="NCBI Taxonomy" id="412133"/>
    <lineage>
        <taxon>Eukaryota</taxon>
        <taxon>Metamonada</taxon>
        <taxon>Parabasalia</taxon>
        <taxon>Trichomonadida</taxon>
        <taxon>Trichomonadidae</taxon>
        <taxon>Trichomonas</taxon>
    </lineage>
</organism>
<dbReference type="GO" id="GO:0006289">
    <property type="term" value="P:nucleotide-excision repair"/>
    <property type="evidence" value="ECO:0000318"/>
    <property type="project" value="GO_Central"/>
</dbReference>
<dbReference type="VEuPathDB" id="TrichDB:TVAGG3_0836690"/>
<dbReference type="Proteomes" id="UP000001542">
    <property type="component" value="Unassembled WGS sequence"/>
</dbReference>
<dbReference type="OrthoDB" id="25571at2759"/>
<proteinExistence type="predicted"/>
<dbReference type="GO" id="GO:0042162">
    <property type="term" value="F:telomeric DNA binding"/>
    <property type="evidence" value="ECO:0000318"/>
    <property type="project" value="GO_Central"/>
</dbReference>
<evidence type="ECO:0008006" key="7">
    <source>
        <dbReference type="Google" id="ProtNLM"/>
    </source>
</evidence>
<evidence type="ECO:0000256" key="4">
    <source>
        <dbReference type="SAM" id="MobiDB-lite"/>
    </source>
</evidence>
<name>A2GK52_TRIV3</name>
<dbReference type="EMBL" id="DS116679">
    <property type="protein sequence ID" value="EAX82465.1"/>
    <property type="molecule type" value="Genomic_DNA"/>
</dbReference>
<dbReference type="GO" id="GO:0000781">
    <property type="term" value="C:chromosome, telomeric region"/>
    <property type="evidence" value="ECO:0000318"/>
    <property type="project" value="GO_Central"/>
</dbReference>
<dbReference type="SMR" id="A2GK52"/>
<evidence type="ECO:0000313" key="6">
    <source>
        <dbReference type="Proteomes" id="UP000001542"/>
    </source>
</evidence>
<dbReference type="AlphaFoldDB" id="A2GK52"/>
<feature type="region of interest" description="Disordered" evidence="4">
    <location>
        <begin position="152"/>
        <end position="177"/>
    </location>
</feature>
<dbReference type="STRING" id="5722.A2GK52"/>
<protein>
    <recommendedName>
        <fullName evidence="7">OB-fold nucleic acid binding domain containing protein</fullName>
    </recommendedName>
</protein>
<evidence type="ECO:0000256" key="3">
    <source>
        <dbReference type="ARBA" id="ARBA00023242"/>
    </source>
</evidence>
<dbReference type="GO" id="GO:0005662">
    <property type="term" value="C:DNA replication factor A complex"/>
    <property type="evidence" value="ECO:0000318"/>
    <property type="project" value="GO_Central"/>
</dbReference>
<sequence length="241" mass="27747">MFNIKFRTFFYPLSYDPITEQLVFFSFRISVRTQLFYNHTFLQIYLNILFKVKSRKQVSIVGKIISHEDSTISIDYLVNDCTGSIKVKNFISDDNPEPIPDGTYVFVVGRITPAIEDGISSFTIKPITEFDQIPYHMLYSLFVHLQTTRGTPPDSSFAQAPKHIETAPPPMRSSEDRDEKIKNDVIEFLKENNSDRGTPEEQIIQHFSHIYSAEEVKKAVETANFNGEIYSTSEDNCYNPC</sequence>
<dbReference type="Gene3D" id="2.40.50.140">
    <property type="entry name" value="Nucleic acid-binding proteins"/>
    <property type="match status" value="1"/>
</dbReference>
<dbReference type="InterPro" id="IPR012340">
    <property type="entry name" value="NA-bd_OB-fold"/>
</dbReference>
<dbReference type="PANTHER" id="PTHR13989">
    <property type="entry name" value="REPLICATION PROTEIN A-RELATED"/>
    <property type="match status" value="1"/>
</dbReference>